<dbReference type="PANTHER" id="PTHR11365:SF26">
    <property type="entry name" value="5-OXOPROLINASE"/>
    <property type="match status" value="1"/>
</dbReference>
<name>A0A8H7K633_BIOOC</name>
<comment type="caution">
    <text evidence="6">The sequence shown here is derived from an EMBL/GenBank/DDBJ whole genome shotgun (WGS) entry which is preliminary data.</text>
</comment>
<dbReference type="GO" id="GO:0005829">
    <property type="term" value="C:cytosol"/>
    <property type="evidence" value="ECO:0007669"/>
    <property type="project" value="TreeGrafter"/>
</dbReference>
<dbReference type="GO" id="GO:0006749">
    <property type="term" value="P:glutathione metabolic process"/>
    <property type="evidence" value="ECO:0007669"/>
    <property type="project" value="TreeGrafter"/>
</dbReference>
<dbReference type="CDD" id="cd12148">
    <property type="entry name" value="fungal_TF_MHR"/>
    <property type="match status" value="1"/>
</dbReference>
<feature type="compositionally biased region" description="Basic and acidic residues" evidence="4">
    <location>
        <begin position="1647"/>
        <end position="1667"/>
    </location>
</feature>
<dbReference type="GO" id="GO:0008270">
    <property type="term" value="F:zinc ion binding"/>
    <property type="evidence" value="ECO:0007669"/>
    <property type="project" value="InterPro"/>
</dbReference>
<gene>
    <name evidence="6" type="ORF">IM811_006303</name>
</gene>
<dbReference type="Pfam" id="PF05378">
    <property type="entry name" value="Hydant_A_N"/>
    <property type="match status" value="1"/>
</dbReference>
<feature type="region of interest" description="Disordered" evidence="4">
    <location>
        <begin position="98"/>
        <end position="122"/>
    </location>
</feature>
<dbReference type="InterPro" id="IPR001138">
    <property type="entry name" value="Zn2Cys6_DnaBD"/>
</dbReference>
<dbReference type="InterPro" id="IPR049517">
    <property type="entry name" value="ACX-like_C"/>
</dbReference>
<reference evidence="6" key="1">
    <citation type="submission" date="2020-10" db="EMBL/GenBank/DDBJ databases">
        <title>High-Quality Genome Resource of Clonostachys rosea strain S41 by Oxford Nanopore Long-Read Sequencing.</title>
        <authorList>
            <person name="Wang H."/>
        </authorList>
    </citation>
    <scope>NUCLEOTIDE SEQUENCE</scope>
    <source>
        <strain evidence="6">S41</strain>
    </source>
</reference>
<dbReference type="InterPro" id="IPR036864">
    <property type="entry name" value="Zn2-C6_fun-type_DNA-bd_sf"/>
</dbReference>
<dbReference type="InterPro" id="IPR045079">
    <property type="entry name" value="Oxoprolinase-like"/>
</dbReference>
<evidence type="ECO:0000256" key="1">
    <source>
        <dbReference type="ARBA" id="ARBA00010403"/>
    </source>
</evidence>
<dbReference type="EMBL" id="JADCTT010000016">
    <property type="protein sequence ID" value="KAF9743963.1"/>
    <property type="molecule type" value="Genomic_DNA"/>
</dbReference>
<proteinExistence type="inferred from homology"/>
<evidence type="ECO:0000256" key="4">
    <source>
        <dbReference type="SAM" id="MobiDB-lite"/>
    </source>
</evidence>
<dbReference type="SMART" id="SM00906">
    <property type="entry name" value="Fungal_trans"/>
    <property type="match status" value="1"/>
</dbReference>
<evidence type="ECO:0000313" key="7">
    <source>
        <dbReference type="Proteomes" id="UP000616885"/>
    </source>
</evidence>
<feature type="compositionally biased region" description="Low complexity" evidence="4">
    <location>
        <begin position="99"/>
        <end position="114"/>
    </location>
</feature>
<evidence type="ECO:0000256" key="2">
    <source>
        <dbReference type="ARBA" id="ARBA00022723"/>
    </source>
</evidence>
<dbReference type="InterPro" id="IPR003692">
    <property type="entry name" value="Hydantoinase_B"/>
</dbReference>
<evidence type="ECO:0000313" key="6">
    <source>
        <dbReference type="EMBL" id="KAF9743963.1"/>
    </source>
</evidence>
<dbReference type="CDD" id="cd00067">
    <property type="entry name" value="GAL4"/>
    <property type="match status" value="1"/>
</dbReference>
<dbReference type="Gene3D" id="4.10.240.10">
    <property type="entry name" value="Zn(2)-C6 fungal-type DNA-binding domain"/>
    <property type="match status" value="1"/>
</dbReference>
<dbReference type="GO" id="GO:0000981">
    <property type="term" value="F:DNA-binding transcription factor activity, RNA polymerase II-specific"/>
    <property type="evidence" value="ECO:0007669"/>
    <property type="project" value="InterPro"/>
</dbReference>
<dbReference type="InterPro" id="IPR002821">
    <property type="entry name" value="Hydantoinase_A"/>
</dbReference>
<dbReference type="GO" id="GO:0003677">
    <property type="term" value="F:DNA binding"/>
    <property type="evidence" value="ECO:0007669"/>
    <property type="project" value="InterPro"/>
</dbReference>
<dbReference type="InterPro" id="IPR008040">
    <property type="entry name" value="Hydant_A_N"/>
</dbReference>
<dbReference type="Pfam" id="PF04082">
    <property type="entry name" value="Fungal_trans"/>
    <property type="match status" value="1"/>
</dbReference>
<dbReference type="GO" id="GO:0017168">
    <property type="term" value="F:5-oxoprolinase (ATP-hydrolyzing) activity"/>
    <property type="evidence" value="ECO:0007669"/>
    <property type="project" value="TreeGrafter"/>
</dbReference>
<feature type="region of interest" description="Disordered" evidence="4">
    <location>
        <begin position="1641"/>
        <end position="1667"/>
    </location>
</feature>
<dbReference type="InterPro" id="IPR007219">
    <property type="entry name" value="XnlR_reg_dom"/>
</dbReference>
<dbReference type="Pfam" id="PF02538">
    <property type="entry name" value="Hydantoinase_B"/>
    <property type="match status" value="1"/>
</dbReference>
<feature type="domain" description="Xylanolytic transcriptional activator regulatory" evidence="5">
    <location>
        <begin position="315"/>
        <end position="389"/>
    </location>
</feature>
<evidence type="ECO:0000256" key="3">
    <source>
        <dbReference type="ARBA" id="ARBA00023242"/>
    </source>
</evidence>
<dbReference type="PANTHER" id="PTHR11365">
    <property type="entry name" value="5-OXOPROLINASE RELATED"/>
    <property type="match status" value="1"/>
</dbReference>
<dbReference type="Proteomes" id="UP000616885">
    <property type="component" value="Unassembled WGS sequence"/>
</dbReference>
<protein>
    <recommendedName>
        <fullName evidence="5">Xylanolytic transcriptional activator regulatory domain-containing protein</fullName>
    </recommendedName>
</protein>
<evidence type="ECO:0000259" key="5">
    <source>
        <dbReference type="SMART" id="SM00906"/>
    </source>
</evidence>
<keyword evidence="3" id="KW-0539">Nucleus</keyword>
<organism evidence="6 7">
    <name type="scientific">Bionectria ochroleuca</name>
    <name type="common">Gliocladium roseum</name>
    <dbReference type="NCBI Taxonomy" id="29856"/>
    <lineage>
        <taxon>Eukaryota</taxon>
        <taxon>Fungi</taxon>
        <taxon>Dikarya</taxon>
        <taxon>Ascomycota</taxon>
        <taxon>Pezizomycotina</taxon>
        <taxon>Sordariomycetes</taxon>
        <taxon>Hypocreomycetidae</taxon>
        <taxon>Hypocreales</taxon>
        <taxon>Bionectriaceae</taxon>
        <taxon>Clonostachys</taxon>
    </lineage>
</organism>
<comment type="similarity">
    <text evidence="1">Belongs to the oxoprolinase family.</text>
</comment>
<accession>A0A8H7K633</accession>
<sequence>MYHVWESTSDSFELSPTSLASQQERLCFCAAGTLILSLTLELQCDLKYPQCSNCEAAGTECLSYDLGKQREIPRDYVESLEAQIERLKAEVQLLGSRHSAAPNNEAASSEQASSVTPQSDHETGSELYTSLALAVLDPSEVPRFVGTSSGVTLAKAILGSLQCNMPTSPSIRSSQEPSMNLLLPRMSPPLPSKESATYLIDVYFQCRTPHLPLMERTDILTCVHNAYLAHDNEAATVAQRKGRDVFVTLMIFAISCCGLKGQVGKGASDRSESFFHSAVECLDSTIGTAGNDTKTVTDILLLAQYVSLSPSKGNLWTLSGLAIRACIELGFHWETNLALRITQAQLNERRRLFWAAYYFDRLLVVTVGRPLGIEEQSLDAGYPGPPPAHPSLEERHAQRVANHIVRLARLEAETKHVLYRQQQTASMAFPQPDYHAWIKPRLEQWHADIPSTQEAHPASIYAPTPRVSKPSPISLRICFEASTKLIECTQSLLREGHLDMIWVWAHHLFVAGLLLTYSVWNSDELRSSLAPEKIVNIGQVCASSLAAVAERYPKAAGCRDVIESMVAATTPLFTSRTAFGNHRSQAIKVCEISERVVFEGFEHDSRFSLDDGCGKLVRAVTGDLLRIVKPLDESEVREKLSTIRGNGTDTLAICLKHSYLYPDHEFRIASIAKEMGFHHVSVSSVVGRGMIKMIPRGIHRRVPQAIFESSNLDGVICEFMQSDGGLTSYDKFTGLGGILSGPAGGVVGYARTSYDGSTPLIGFDMGGTSTDSPQLDINTVAVGGGSMLFWTNGLFKVGPESAGAHPGPAAYRKGGPLTVTDANIFLGRILPSFFPSIFGPDENLPLDTEIVAKKFKELAAVINAESGRSMTAYEIALGFLDVANEAMCRPIRAITEARGFDTGHHHLAVFGGAGGQHACEIASKLGIKRIIIHKYSSFLSAYGMALAEVVQEAQEPSSEVLSAESLPKLQARIEALKQKAREGLAAQGIPEKSTAFESYLNLRYDGTNTNFMIQQVRDVDWRTTLEETHLRELSFAFPSDHRVLVDDIRIRAIGMSETVNADATELLKQLAQVSSDSEAPAQTEMSRVYFSRDPVDAQIISLKDIKPGTVIPGPCTIVDSTQTIVLIPGSIAKVLSSHIVIEMPEVTARNPDGDDIDVVDPVKLSVFSHRFMSIAEQMGLTLQKTRTSLNIKERLDFSCAIFGPEGDLVANAPHVPVHLGSMSYAVKYQHQLHKGNLRPGDVLVSNHPAAGGTHLPDITVISPVFEMDGKTFCFYTASRGHHTDIGGLDGTSMPPNSVHLWQEGAMIESFFLVRDGKFDEQGIVKLLTDPGQYPRVTPSRKLSENLSDLKAQIAANTKGSQLIVALMGEYGTPTVHFYMDKIQKNAELAVRTFLKETRARRGAKPLQATDGMDNGATMMVEITIDGDGGAVFDFTGTSPQMHGNMNGCLSAVDFVIPEGTFLNPEPGAAVACGNTHTSQRLADLLLQAFEAASGSQGCMNCFAFFDQAGYEPDGTPILGYGYKYGEKICGGEGAGPGWHGASGVQIHMTSTRTTDLELLERRLPIIIREFSIRRGSGGRGRWNGGDGIVRDWECRVPLTFSIISERRKTEDGAYKWIQLPPSGLVEMGAGDRCVVHTPSGGGWGVPDETHQEGGAAEDHVDTARNPA</sequence>
<dbReference type="Pfam" id="PF19278">
    <property type="entry name" value="Hydant_A_C"/>
    <property type="match status" value="1"/>
</dbReference>
<keyword evidence="2" id="KW-0479">Metal-binding</keyword>
<dbReference type="GO" id="GO:0006351">
    <property type="term" value="P:DNA-templated transcription"/>
    <property type="evidence" value="ECO:0007669"/>
    <property type="project" value="InterPro"/>
</dbReference>
<dbReference type="Pfam" id="PF01968">
    <property type="entry name" value="Hydantoinase_A"/>
    <property type="match status" value="1"/>
</dbReference>